<gene>
    <name evidence="5" type="ORF">ACFPOF_31475</name>
</gene>
<dbReference type="PROSITE" id="PS01124">
    <property type="entry name" value="HTH_ARAC_FAMILY_2"/>
    <property type="match status" value="1"/>
</dbReference>
<reference evidence="6" key="1">
    <citation type="journal article" date="2019" name="Int. J. Syst. Evol. Microbiol.">
        <title>The Global Catalogue of Microorganisms (GCM) 10K type strain sequencing project: providing services to taxonomists for standard genome sequencing and annotation.</title>
        <authorList>
            <consortium name="The Broad Institute Genomics Platform"/>
            <consortium name="The Broad Institute Genome Sequencing Center for Infectious Disease"/>
            <person name="Wu L."/>
            <person name="Ma J."/>
        </authorList>
    </citation>
    <scope>NUCLEOTIDE SEQUENCE [LARGE SCALE GENOMIC DNA]</scope>
    <source>
        <strain evidence="6">CGMCC 1.18575</strain>
    </source>
</reference>
<keyword evidence="6" id="KW-1185">Reference proteome</keyword>
<dbReference type="Gene3D" id="3.30.450.20">
    <property type="entry name" value="PAS domain"/>
    <property type="match status" value="1"/>
</dbReference>
<dbReference type="Proteomes" id="UP001596113">
    <property type="component" value="Unassembled WGS sequence"/>
</dbReference>
<keyword evidence="1" id="KW-0805">Transcription regulation</keyword>
<protein>
    <submittedName>
        <fullName evidence="5">Helix-turn-helix domain-containing protein</fullName>
    </submittedName>
</protein>
<evidence type="ECO:0000259" key="4">
    <source>
        <dbReference type="PROSITE" id="PS01124"/>
    </source>
</evidence>
<dbReference type="InterPro" id="IPR018060">
    <property type="entry name" value="HTH_AraC"/>
</dbReference>
<evidence type="ECO:0000313" key="5">
    <source>
        <dbReference type="EMBL" id="MFC5407273.1"/>
    </source>
</evidence>
<keyword evidence="3" id="KW-0804">Transcription</keyword>
<dbReference type="SUPFAM" id="SSF46689">
    <property type="entry name" value="Homeodomain-like"/>
    <property type="match status" value="1"/>
</dbReference>
<dbReference type="RefSeq" id="WP_378139789.1">
    <property type="nucleotide sequence ID" value="NZ_JBHSMI010000067.1"/>
</dbReference>
<dbReference type="SMART" id="SM00342">
    <property type="entry name" value="HTH_ARAC"/>
    <property type="match status" value="1"/>
</dbReference>
<dbReference type="EMBL" id="JBHSMI010000067">
    <property type="protein sequence ID" value="MFC5407273.1"/>
    <property type="molecule type" value="Genomic_DNA"/>
</dbReference>
<name>A0ABW0I3M4_9BACL</name>
<dbReference type="Pfam" id="PF12833">
    <property type="entry name" value="HTH_18"/>
    <property type="match status" value="1"/>
</dbReference>
<feature type="domain" description="HTH araC/xylS-type" evidence="4">
    <location>
        <begin position="661"/>
        <end position="760"/>
    </location>
</feature>
<dbReference type="PANTHER" id="PTHR43280">
    <property type="entry name" value="ARAC-FAMILY TRANSCRIPTIONAL REGULATOR"/>
    <property type="match status" value="1"/>
</dbReference>
<evidence type="ECO:0000256" key="2">
    <source>
        <dbReference type="ARBA" id="ARBA00023125"/>
    </source>
</evidence>
<accession>A0ABW0I3M4</accession>
<dbReference type="InterPro" id="IPR009057">
    <property type="entry name" value="Homeodomain-like_sf"/>
</dbReference>
<keyword evidence="2" id="KW-0238">DNA-binding</keyword>
<evidence type="ECO:0000256" key="3">
    <source>
        <dbReference type="ARBA" id="ARBA00023163"/>
    </source>
</evidence>
<proteinExistence type="predicted"/>
<evidence type="ECO:0000313" key="6">
    <source>
        <dbReference type="Proteomes" id="UP001596113"/>
    </source>
</evidence>
<sequence>MKRWKDKIRLNSLFSKFFVSFVALLAAVALTITLLLSQAFSNGSAKQINEISQKRLEQSKSTFEIMLEQARQLTLQLSLDNDLIQIMNSQDAKGDYFLYNATLRKLNDLLLTNKNIFSITVYNGHSRSLIGTDRDKAKAEADTIRWLTETETVQNLGRAVPRTLGDEGGTGAGKQVYTFFFYDRNDESREIVSAIILNLTLDSIADRQNEAINGDRVLILDEKGRVVFSPEPGEFLSDLSEMPYIKRVLHSETNGSFTDSIEGRKILVSYTYSKQLGLYFVSEIPYDVANKQISDIRRTAVWTCLILLVLALGVSAVLSGVLSSPLTKLARKVLDSKIDTGFTPEKKLSETEILARFYANITDKYERLEAKDRSAHLFVKNEYLKELLHGIRVPEPEDARQYRLSVDPAGNAPLRVTVLKIDGIHELAKRSDEIDHTIPAVMSDFAEQYLQTRMACDIVKVDQDIVLLLGEGQPFPDSALGALRGLQQEVVRTYGVTLTIGIGQSARNGQEIGDSYLTAKEAALYRLVYGEGHILFFEEVMSRVKDDFDYPYEKQKTLLDTIKSGKEEKVEAAVADIFGEIRHASLLTIRSAIPYLLFSVYSSSYSGSSLSTTSADFIETLGSLERMESLQRIEEWFIRHVMETIQRSKENKRHPKSGLAEEIASFLEEQCGNPELSIEWVAERFHYNGIYFGRLFKELFNRFFLEYVTELRIRKANAYLTDTKLTVKEIGEKVGILNASYFVTWYKKHTGMAPTEYRKHAITSDGAP</sequence>
<dbReference type="Gene3D" id="1.10.10.60">
    <property type="entry name" value="Homeodomain-like"/>
    <property type="match status" value="2"/>
</dbReference>
<evidence type="ECO:0000256" key="1">
    <source>
        <dbReference type="ARBA" id="ARBA00023015"/>
    </source>
</evidence>
<organism evidence="5 6">
    <name type="scientific">Cohnella soli</name>
    <dbReference type="NCBI Taxonomy" id="425005"/>
    <lineage>
        <taxon>Bacteria</taxon>
        <taxon>Bacillati</taxon>
        <taxon>Bacillota</taxon>
        <taxon>Bacilli</taxon>
        <taxon>Bacillales</taxon>
        <taxon>Paenibacillaceae</taxon>
        <taxon>Cohnella</taxon>
    </lineage>
</organism>
<dbReference type="PANTHER" id="PTHR43280:SF28">
    <property type="entry name" value="HTH-TYPE TRANSCRIPTIONAL ACTIVATOR RHAS"/>
    <property type="match status" value="1"/>
</dbReference>
<comment type="caution">
    <text evidence="5">The sequence shown here is derived from an EMBL/GenBank/DDBJ whole genome shotgun (WGS) entry which is preliminary data.</text>
</comment>